<dbReference type="PANTHER" id="PTHR39186">
    <property type="entry name" value="DUF2071 FAMILY PROTEIN"/>
    <property type="match status" value="1"/>
</dbReference>
<protein>
    <recommendedName>
        <fullName evidence="3">DUF2071 domain-containing protein</fullName>
    </recommendedName>
</protein>
<evidence type="ECO:0000313" key="1">
    <source>
        <dbReference type="EMBL" id="ELZ91617.1"/>
    </source>
</evidence>
<dbReference type="EMBL" id="AOLN01000018">
    <property type="protein sequence ID" value="ELZ91617.1"/>
    <property type="molecule type" value="Genomic_DNA"/>
</dbReference>
<dbReference type="PATRIC" id="fig|662479.7.peg.3024"/>
<organism evidence="1 2">
    <name type="scientific">Haloferax mucosum ATCC BAA-1512</name>
    <dbReference type="NCBI Taxonomy" id="662479"/>
    <lineage>
        <taxon>Archaea</taxon>
        <taxon>Methanobacteriati</taxon>
        <taxon>Methanobacteriota</taxon>
        <taxon>Stenosarchaea group</taxon>
        <taxon>Halobacteria</taxon>
        <taxon>Halobacteriales</taxon>
        <taxon>Haloferacaceae</taxon>
        <taxon>Haloferax</taxon>
    </lineage>
</organism>
<dbReference type="InterPro" id="IPR018644">
    <property type="entry name" value="DUF2071"/>
</dbReference>
<dbReference type="Proteomes" id="UP000011550">
    <property type="component" value="Unassembled WGS sequence"/>
</dbReference>
<gene>
    <name evidence="1" type="ORF">C440_14924</name>
</gene>
<evidence type="ECO:0008006" key="3">
    <source>
        <dbReference type="Google" id="ProtNLM"/>
    </source>
</evidence>
<sequence length="228" mass="25490">MDLLSMRWRHTLFAHWPVAPAVVDAHLPDQLSVATADGSAWLGVVSFDMVDIRPRRSPIGLAFPEVNLRTYVEPTDGGERGVYFFTLEAADRLGVSMARLGYRLPYHYASMSATERGETVEFRSYRAPADDSPGARFEATYRPTDEPERVEPGSLAAFLIENYRFYTDDWPVVIGVIDHDPWPVQDAAVEIEANTLFEACGFEHPGGDPLVHYARDLEVTAKPPAILH</sequence>
<evidence type="ECO:0000313" key="2">
    <source>
        <dbReference type="Proteomes" id="UP000011550"/>
    </source>
</evidence>
<keyword evidence="2" id="KW-1185">Reference proteome</keyword>
<dbReference type="Pfam" id="PF09844">
    <property type="entry name" value="DUF2071"/>
    <property type="match status" value="1"/>
</dbReference>
<proteinExistence type="predicted"/>
<accession>M0I6I7</accession>
<dbReference type="SUPFAM" id="SSF160104">
    <property type="entry name" value="Acetoacetate decarboxylase-like"/>
    <property type="match status" value="1"/>
</dbReference>
<dbReference type="RefSeq" id="WP_008321393.1">
    <property type="nucleotide sequence ID" value="NZ_AOLN01000018.1"/>
</dbReference>
<dbReference type="InterPro" id="IPR023375">
    <property type="entry name" value="ADC_dom_sf"/>
</dbReference>
<dbReference type="PANTHER" id="PTHR39186:SF1">
    <property type="entry name" value="DUF2071 DOMAIN-CONTAINING PROTEIN"/>
    <property type="match status" value="1"/>
</dbReference>
<dbReference type="STRING" id="662479.C440_14924"/>
<name>M0I6I7_9EURY</name>
<dbReference type="OrthoDB" id="233478at2157"/>
<comment type="caution">
    <text evidence="1">The sequence shown here is derived from an EMBL/GenBank/DDBJ whole genome shotgun (WGS) entry which is preliminary data.</text>
</comment>
<dbReference type="AlphaFoldDB" id="M0I6I7"/>
<reference evidence="1 2" key="1">
    <citation type="journal article" date="2014" name="PLoS Genet.">
        <title>Phylogenetically driven sequencing of extremely halophilic archaea reveals strategies for static and dynamic osmo-response.</title>
        <authorList>
            <person name="Becker E.A."/>
            <person name="Seitzer P.M."/>
            <person name="Tritt A."/>
            <person name="Larsen D."/>
            <person name="Krusor M."/>
            <person name="Yao A.I."/>
            <person name="Wu D."/>
            <person name="Madern D."/>
            <person name="Eisen J.A."/>
            <person name="Darling A.E."/>
            <person name="Facciotti M.T."/>
        </authorList>
    </citation>
    <scope>NUCLEOTIDE SEQUENCE [LARGE SCALE GENOMIC DNA]</scope>
    <source>
        <strain evidence="1 2">ATCC BAA-1512</strain>
    </source>
</reference>